<accession>A0ABR9J955</accession>
<dbReference type="InterPro" id="IPR012259">
    <property type="entry name" value="DHFR"/>
</dbReference>
<proteinExistence type="inferred from homology"/>
<reference evidence="11 12" key="1">
    <citation type="submission" date="2020-10" db="EMBL/GenBank/DDBJ databases">
        <title>Sequencing the genomes of 1000 actinobacteria strains.</title>
        <authorList>
            <person name="Klenk H.-P."/>
        </authorList>
    </citation>
    <scope>NUCLEOTIDE SEQUENCE [LARGE SCALE GENOMIC DNA]</scope>
    <source>
        <strain evidence="11 12">DSM 15474</strain>
    </source>
</reference>
<feature type="compositionally biased region" description="Basic and acidic residues" evidence="9">
    <location>
        <begin position="170"/>
        <end position="180"/>
    </location>
</feature>
<dbReference type="PIRSF" id="PIRSF000194">
    <property type="entry name" value="DHFR"/>
    <property type="match status" value="1"/>
</dbReference>
<keyword evidence="4 7" id="KW-0554">One-carbon metabolism</keyword>
<evidence type="ECO:0000256" key="3">
    <source>
        <dbReference type="ARBA" id="ARBA00012856"/>
    </source>
</evidence>
<evidence type="ECO:0000256" key="4">
    <source>
        <dbReference type="ARBA" id="ARBA00022563"/>
    </source>
</evidence>
<dbReference type="InterPro" id="IPR024072">
    <property type="entry name" value="DHFR-like_dom_sf"/>
</dbReference>
<dbReference type="PROSITE" id="PS00075">
    <property type="entry name" value="DHFR_1"/>
    <property type="match status" value="1"/>
</dbReference>
<evidence type="ECO:0000256" key="9">
    <source>
        <dbReference type="SAM" id="MobiDB-lite"/>
    </source>
</evidence>
<comment type="function">
    <text evidence="7">Key enzyme in folate metabolism. Catalyzes an essential reaction for de novo glycine and purine synthesis, and for DNA precursor synthesis.</text>
</comment>
<dbReference type="Gene3D" id="3.40.430.10">
    <property type="entry name" value="Dihydrofolate Reductase, subunit A"/>
    <property type="match status" value="1"/>
</dbReference>
<dbReference type="SUPFAM" id="SSF53597">
    <property type="entry name" value="Dihydrofolate reductase-like"/>
    <property type="match status" value="1"/>
</dbReference>
<evidence type="ECO:0000313" key="11">
    <source>
        <dbReference type="EMBL" id="MBE1515397.1"/>
    </source>
</evidence>
<evidence type="ECO:0000256" key="5">
    <source>
        <dbReference type="ARBA" id="ARBA00022857"/>
    </source>
</evidence>
<comment type="similarity">
    <text evidence="2 7 8">Belongs to the dihydrofolate reductase family.</text>
</comment>
<evidence type="ECO:0000256" key="1">
    <source>
        <dbReference type="ARBA" id="ARBA00004903"/>
    </source>
</evidence>
<evidence type="ECO:0000259" key="10">
    <source>
        <dbReference type="PROSITE" id="PS51330"/>
    </source>
</evidence>
<comment type="pathway">
    <text evidence="1 7">Cofactor biosynthesis; tetrahydrofolate biosynthesis; 5,6,7,8-tetrahydrofolate from 7,8-dihydrofolate: step 1/1.</text>
</comment>
<evidence type="ECO:0000313" key="12">
    <source>
        <dbReference type="Proteomes" id="UP000636579"/>
    </source>
</evidence>
<evidence type="ECO:0000256" key="2">
    <source>
        <dbReference type="ARBA" id="ARBA00009539"/>
    </source>
</evidence>
<dbReference type="PROSITE" id="PS51330">
    <property type="entry name" value="DHFR_2"/>
    <property type="match status" value="1"/>
</dbReference>
<dbReference type="PANTHER" id="PTHR48069">
    <property type="entry name" value="DIHYDROFOLATE REDUCTASE"/>
    <property type="match status" value="1"/>
</dbReference>
<dbReference type="Proteomes" id="UP000636579">
    <property type="component" value="Unassembled WGS sequence"/>
</dbReference>
<feature type="domain" description="DHFR" evidence="10">
    <location>
        <begin position="7"/>
        <end position="177"/>
    </location>
</feature>
<sequence length="189" mass="20635">MTSPRTEIGMIWAQTASGVIGDDGGMPWHLPEDLAHFKEQTRGCPVVMGRRTWESFPPKYRPLPGRTNIVITRDQQAAVEITRLGGQTVTSLDSGLELAAGSGAEKVWIIGGGRVYAEAVERSTAELAVITVIHTQVSGDTSAPQLTDEWQLERRDPPTGTHRSANGLEYHIETHRRGDGASRQLRRGA</sequence>
<evidence type="ECO:0000256" key="8">
    <source>
        <dbReference type="RuleBase" id="RU004474"/>
    </source>
</evidence>
<comment type="catalytic activity">
    <reaction evidence="7">
        <text>(6S)-5,6,7,8-tetrahydrofolate + NADP(+) = 7,8-dihydrofolate + NADPH + H(+)</text>
        <dbReference type="Rhea" id="RHEA:15009"/>
        <dbReference type="ChEBI" id="CHEBI:15378"/>
        <dbReference type="ChEBI" id="CHEBI:57451"/>
        <dbReference type="ChEBI" id="CHEBI:57453"/>
        <dbReference type="ChEBI" id="CHEBI:57783"/>
        <dbReference type="ChEBI" id="CHEBI:58349"/>
        <dbReference type="EC" id="1.5.1.3"/>
    </reaction>
</comment>
<evidence type="ECO:0000256" key="7">
    <source>
        <dbReference type="PIRNR" id="PIRNR000194"/>
    </source>
</evidence>
<dbReference type="Pfam" id="PF00186">
    <property type="entry name" value="DHFR_1"/>
    <property type="match status" value="1"/>
</dbReference>
<dbReference type="InterPro" id="IPR017925">
    <property type="entry name" value="DHFR_CS"/>
</dbReference>
<name>A0ABR9J955_9MICC</name>
<evidence type="ECO:0000256" key="6">
    <source>
        <dbReference type="ARBA" id="ARBA00023002"/>
    </source>
</evidence>
<dbReference type="EMBL" id="JADBEE010000002">
    <property type="protein sequence ID" value="MBE1515397.1"/>
    <property type="molecule type" value="Genomic_DNA"/>
</dbReference>
<dbReference type="InterPro" id="IPR001796">
    <property type="entry name" value="DHFR_dom"/>
</dbReference>
<gene>
    <name evidence="11" type="ORF">H4W26_002189</name>
</gene>
<feature type="region of interest" description="Disordered" evidence="9">
    <location>
        <begin position="140"/>
        <end position="189"/>
    </location>
</feature>
<protein>
    <recommendedName>
        <fullName evidence="3 7">Dihydrofolate reductase</fullName>
        <ecNumber evidence="3 7">1.5.1.3</ecNumber>
    </recommendedName>
</protein>
<keyword evidence="6 7" id="KW-0560">Oxidoreductase</keyword>
<dbReference type="PANTHER" id="PTHR48069:SF3">
    <property type="entry name" value="DIHYDROFOLATE REDUCTASE"/>
    <property type="match status" value="1"/>
</dbReference>
<dbReference type="GO" id="GO:0004146">
    <property type="term" value="F:dihydrofolate reductase activity"/>
    <property type="evidence" value="ECO:0007669"/>
    <property type="project" value="UniProtKB-EC"/>
</dbReference>
<dbReference type="EC" id="1.5.1.3" evidence="3 7"/>
<organism evidence="11 12">
    <name type="scientific">Nesterenkonia halotolerans</name>
    <dbReference type="NCBI Taxonomy" id="225325"/>
    <lineage>
        <taxon>Bacteria</taxon>
        <taxon>Bacillati</taxon>
        <taxon>Actinomycetota</taxon>
        <taxon>Actinomycetes</taxon>
        <taxon>Micrococcales</taxon>
        <taxon>Micrococcaceae</taxon>
        <taxon>Nesterenkonia</taxon>
    </lineage>
</organism>
<dbReference type="PRINTS" id="PR00070">
    <property type="entry name" value="DHFR"/>
</dbReference>
<dbReference type="RefSeq" id="WP_192592242.1">
    <property type="nucleotide sequence ID" value="NZ_JADBEE010000002.1"/>
</dbReference>
<keyword evidence="5 7" id="KW-0521">NADP</keyword>
<comment type="caution">
    <text evidence="11">The sequence shown here is derived from an EMBL/GenBank/DDBJ whole genome shotgun (WGS) entry which is preliminary data.</text>
</comment>
<dbReference type="CDD" id="cd00209">
    <property type="entry name" value="DHFR"/>
    <property type="match status" value="1"/>
</dbReference>
<keyword evidence="12" id="KW-1185">Reference proteome</keyword>